<organism evidence="1">
    <name type="scientific">Arundo donax</name>
    <name type="common">Giant reed</name>
    <name type="synonym">Donax arundinaceus</name>
    <dbReference type="NCBI Taxonomy" id="35708"/>
    <lineage>
        <taxon>Eukaryota</taxon>
        <taxon>Viridiplantae</taxon>
        <taxon>Streptophyta</taxon>
        <taxon>Embryophyta</taxon>
        <taxon>Tracheophyta</taxon>
        <taxon>Spermatophyta</taxon>
        <taxon>Magnoliopsida</taxon>
        <taxon>Liliopsida</taxon>
        <taxon>Poales</taxon>
        <taxon>Poaceae</taxon>
        <taxon>PACMAD clade</taxon>
        <taxon>Arundinoideae</taxon>
        <taxon>Arundineae</taxon>
        <taxon>Arundo</taxon>
    </lineage>
</organism>
<reference evidence="1" key="1">
    <citation type="submission" date="2014-09" db="EMBL/GenBank/DDBJ databases">
        <authorList>
            <person name="Magalhaes I.L.F."/>
            <person name="Oliveira U."/>
            <person name="Santos F.R."/>
            <person name="Vidigal T.H.D.A."/>
            <person name="Brescovit A.D."/>
            <person name="Santos A.J."/>
        </authorList>
    </citation>
    <scope>NUCLEOTIDE SEQUENCE</scope>
    <source>
        <tissue evidence="1">Shoot tissue taken approximately 20 cm above the soil surface</tissue>
    </source>
</reference>
<protein>
    <submittedName>
        <fullName evidence="1">Uncharacterized protein</fullName>
    </submittedName>
</protein>
<evidence type="ECO:0000313" key="1">
    <source>
        <dbReference type="EMBL" id="JAE13850.1"/>
    </source>
</evidence>
<dbReference type="AlphaFoldDB" id="A0A0A9FLG1"/>
<sequence>MLHLMVCRCDFISCLNGSFLQPPLVSSMFVLCLTQS</sequence>
<proteinExistence type="predicted"/>
<reference evidence="1" key="2">
    <citation type="journal article" date="2015" name="Data Brief">
        <title>Shoot transcriptome of the giant reed, Arundo donax.</title>
        <authorList>
            <person name="Barrero R.A."/>
            <person name="Guerrero F.D."/>
            <person name="Moolhuijzen P."/>
            <person name="Goolsby J.A."/>
            <person name="Tidwell J."/>
            <person name="Bellgard S.E."/>
            <person name="Bellgard M.I."/>
        </authorList>
    </citation>
    <scope>NUCLEOTIDE SEQUENCE</scope>
    <source>
        <tissue evidence="1">Shoot tissue taken approximately 20 cm above the soil surface</tissue>
    </source>
</reference>
<accession>A0A0A9FLG1</accession>
<name>A0A0A9FLG1_ARUDO</name>
<dbReference type="EMBL" id="GBRH01184046">
    <property type="protein sequence ID" value="JAE13850.1"/>
    <property type="molecule type" value="Transcribed_RNA"/>
</dbReference>